<evidence type="ECO:0000256" key="9">
    <source>
        <dbReference type="ARBA" id="ARBA00032658"/>
    </source>
</evidence>
<comment type="subcellular location">
    <subcellularLocation>
        <location evidence="2">Endomembrane system</location>
        <topology evidence="2">Multi-pass membrane protein</topology>
    </subcellularLocation>
</comment>
<dbReference type="Pfam" id="PF02163">
    <property type="entry name" value="Peptidase_M50"/>
    <property type="match status" value="1"/>
</dbReference>
<evidence type="ECO:0000256" key="8">
    <source>
        <dbReference type="ARBA" id="ARBA00023136"/>
    </source>
</evidence>
<dbReference type="GO" id="GO:1905897">
    <property type="term" value="P:regulation of response to endoplasmic reticulum stress"/>
    <property type="evidence" value="ECO:0007669"/>
    <property type="project" value="TreeGrafter"/>
</dbReference>
<sequence>MDIITGLVWITIIYCVLFFFDTFFKSCAHYPYIKFLHETGFKIKFFHLQWNTTSLNRIFVRWGSSNIRFFNIWFSVGLYATLVLLPISVCLILYAIFQLLCNKSYEEQNIIVEPIIPGINLPIAELGYYSTTLIFCSIIHEAGHALAAVKEDVHLVNVGITLLFVIPVAYVNINFEKLSSLNPWKTLRILCAGVWHNLVLSFIGFLLYMIMSNVFATMFYVNNGIYITEVNPNSLLAGSRGLQIGNIVTNINDCVVRDEITWNNCLLNTWYNKPGFCVTTDLVHSVDESIPILELPNGGYDCCGPTKPDWLCFEYADNNDGILELPPHMCLPARKVVETCTSFCDLNSRICPTNYHCIYPLLPNSTTLLKIKVIQKPDVIYIGHPLDVLHATHVSPYIPRHFFNTPKLPDMVMKLLRYVISFSLGLALVNVIPCIYMDGHHIVNLLTQIVFKERLKSRSAITLISVIISLIGTALLIFLCIYSIWSRMLK</sequence>
<name>A0A1Y1KAX4_PHOPY</name>
<comment type="function">
    <text evidence="10">Zinc metalloprotease that mediates intramembrane proteolysis of proteins such as ATF6, ATF6B, SREBF1/SREBP1 and SREBF2/SREBP2. Catalyzes the second step in the proteolytic activation of the sterol regulatory element-binding proteins (SREBPs) SREBF1/SREBP1 and SREBF2/SREBP2: cleaves SREBPs within the first transmembrane segment, thereby releasing the N-terminal segment with a portion of the transmembrane segment attached. Mature N-terminal SREBP fragments shuttle to the nucleus and activate gene transcription. Also mediates the second step in the proteolytic activation of the cyclic AMP-dependent transcription factor ATF-6 (ATF6 and ATF6B). Involved in intramembrane proteolysis during bone formation. In astrocytes and osteoblasts, upon DNA damage and ER stress, mediates the second step of the regulated intramembrane proteolytic activation of the transcription factor CREB3L1, leading to the inhibition of cell-cycle progression.</text>
</comment>
<feature type="transmembrane region" description="Helical" evidence="11">
    <location>
        <begin position="415"/>
        <end position="439"/>
    </location>
</feature>
<evidence type="ECO:0000256" key="3">
    <source>
        <dbReference type="ARBA" id="ARBA00009989"/>
    </source>
</evidence>
<dbReference type="PRINTS" id="PR01000">
    <property type="entry name" value="SREBPS2PTASE"/>
</dbReference>
<evidence type="ECO:0000259" key="12">
    <source>
        <dbReference type="Pfam" id="PF02163"/>
    </source>
</evidence>
<feature type="transmembrane region" description="Helical" evidence="11">
    <location>
        <begin position="459"/>
        <end position="485"/>
    </location>
</feature>
<evidence type="ECO:0000256" key="6">
    <source>
        <dbReference type="ARBA" id="ARBA00022692"/>
    </source>
</evidence>
<dbReference type="EC" id="3.4.24.85" evidence="4"/>
<organism evidence="13">
    <name type="scientific">Photinus pyralis</name>
    <name type="common">Common eastern firefly</name>
    <name type="synonym">Lampyris pyralis</name>
    <dbReference type="NCBI Taxonomy" id="7054"/>
    <lineage>
        <taxon>Eukaryota</taxon>
        <taxon>Metazoa</taxon>
        <taxon>Ecdysozoa</taxon>
        <taxon>Arthropoda</taxon>
        <taxon>Hexapoda</taxon>
        <taxon>Insecta</taxon>
        <taxon>Pterygota</taxon>
        <taxon>Neoptera</taxon>
        <taxon>Endopterygota</taxon>
        <taxon>Coleoptera</taxon>
        <taxon>Polyphaga</taxon>
        <taxon>Elateriformia</taxon>
        <taxon>Elateroidea</taxon>
        <taxon>Lampyridae</taxon>
        <taxon>Lampyrinae</taxon>
        <taxon>Photinus</taxon>
    </lineage>
</organism>
<dbReference type="PANTHER" id="PTHR13325">
    <property type="entry name" value="PROTEASE M50 MEMBRANE-BOUND TRANSCRIPTION FACTOR SITE 2 PROTEASE"/>
    <property type="match status" value="1"/>
</dbReference>
<dbReference type="InterPro" id="IPR036034">
    <property type="entry name" value="PDZ_sf"/>
</dbReference>
<feature type="transmembrane region" description="Helical" evidence="11">
    <location>
        <begin position="70"/>
        <end position="97"/>
    </location>
</feature>
<evidence type="ECO:0000256" key="2">
    <source>
        <dbReference type="ARBA" id="ARBA00004127"/>
    </source>
</evidence>
<evidence type="ECO:0000256" key="10">
    <source>
        <dbReference type="ARBA" id="ARBA00045828"/>
    </source>
</evidence>
<evidence type="ECO:0000256" key="11">
    <source>
        <dbReference type="SAM" id="Phobius"/>
    </source>
</evidence>
<dbReference type="PANTHER" id="PTHR13325:SF3">
    <property type="entry name" value="MEMBRANE-BOUND TRANSCRIPTION FACTOR SITE-2 PROTEASE"/>
    <property type="match status" value="1"/>
</dbReference>
<keyword evidence="7 11" id="KW-1133">Transmembrane helix</keyword>
<comment type="similarity">
    <text evidence="3">Belongs to the peptidase M50A family.</text>
</comment>
<dbReference type="InterPro" id="IPR001193">
    <property type="entry name" value="MBTPS2"/>
</dbReference>
<accession>A0A1Y1KAX4</accession>
<dbReference type="GO" id="GO:0012505">
    <property type="term" value="C:endomembrane system"/>
    <property type="evidence" value="ECO:0007669"/>
    <property type="project" value="UniProtKB-SubCell"/>
</dbReference>
<dbReference type="EMBL" id="GEZM01087519">
    <property type="protein sequence ID" value="JAV58652.1"/>
    <property type="molecule type" value="Transcribed_RNA"/>
</dbReference>
<dbReference type="InterPro" id="IPR008915">
    <property type="entry name" value="Peptidase_M50"/>
</dbReference>
<feature type="transmembrane region" description="Helical" evidence="11">
    <location>
        <begin position="155"/>
        <end position="175"/>
    </location>
</feature>
<dbReference type="SUPFAM" id="SSF50156">
    <property type="entry name" value="PDZ domain-like"/>
    <property type="match status" value="1"/>
</dbReference>
<comment type="catalytic activity">
    <reaction evidence="1">
        <text>Cleaves several transcription factors that are type-2 transmembrane proteins within membrane-spanning domains. Known substrates include sterol regulatory element-binding protein (SREBP) -1, SREBP-2 and forms of the transcriptional activator ATF6. SREBP-2 is cleaved at the site 477-DRSRILL-|-CVLTFLCLSFNPLTSLLQWGGA-505. The residues Asn-Pro, 11 residues distal to the site of cleavage in the membrane-spanning domain, are important for cleavage by S2P endopeptidase. Replacement of either of these residues does not prevent cleavage, but there is no cleavage if both of these residues are replaced.</text>
        <dbReference type="EC" id="3.4.24.85"/>
    </reaction>
</comment>
<evidence type="ECO:0000313" key="13">
    <source>
        <dbReference type="EMBL" id="JAV58652.1"/>
    </source>
</evidence>
<dbReference type="GO" id="GO:0016020">
    <property type="term" value="C:membrane"/>
    <property type="evidence" value="ECO:0007669"/>
    <property type="project" value="InterPro"/>
</dbReference>
<dbReference type="GO" id="GO:0005737">
    <property type="term" value="C:cytoplasm"/>
    <property type="evidence" value="ECO:0007669"/>
    <property type="project" value="TreeGrafter"/>
</dbReference>
<dbReference type="GO" id="GO:0004222">
    <property type="term" value="F:metalloendopeptidase activity"/>
    <property type="evidence" value="ECO:0007669"/>
    <property type="project" value="InterPro"/>
</dbReference>
<feature type="domain" description="Peptidase M50" evidence="12">
    <location>
        <begin position="131"/>
        <end position="468"/>
    </location>
</feature>
<keyword evidence="6 11" id="KW-0812">Transmembrane</keyword>
<keyword evidence="8 11" id="KW-0472">Membrane</keyword>
<proteinExistence type="inferred from homology"/>
<protein>
    <recommendedName>
        <fullName evidence="5">Membrane-bound transcription factor site-2 protease</fullName>
        <ecNumber evidence="4">3.4.24.85</ecNumber>
    </recommendedName>
    <alternativeName>
        <fullName evidence="9">Endopeptidase S2P</fullName>
    </alternativeName>
</protein>
<evidence type="ECO:0000256" key="1">
    <source>
        <dbReference type="ARBA" id="ARBA00001350"/>
    </source>
</evidence>
<evidence type="ECO:0000256" key="5">
    <source>
        <dbReference type="ARBA" id="ARBA00014400"/>
    </source>
</evidence>
<feature type="transmembrane region" description="Helical" evidence="11">
    <location>
        <begin position="6"/>
        <end position="24"/>
    </location>
</feature>
<dbReference type="AlphaFoldDB" id="A0A1Y1KAX4"/>
<reference evidence="13" key="1">
    <citation type="journal article" date="2016" name="Sci. Rep.">
        <title>Molecular characterization of firefly nuptial gifts: a multi-omics approach sheds light on postcopulatory sexual selection.</title>
        <authorList>
            <person name="Al-Wathiqui N."/>
            <person name="Fallon T.R."/>
            <person name="South A."/>
            <person name="Weng J.K."/>
            <person name="Lewis S.M."/>
        </authorList>
    </citation>
    <scope>NUCLEOTIDE SEQUENCE</scope>
</reference>
<evidence type="ECO:0000256" key="4">
    <source>
        <dbReference type="ARBA" id="ARBA00012347"/>
    </source>
</evidence>
<dbReference type="GO" id="GO:0031293">
    <property type="term" value="P:membrane protein intracellular domain proteolysis"/>
    <property type="evidence" value="ECO:0007669"/>
    <property type="project" value="TreeGrafter"/>
</dbReference>
<evidence type="ECO:0000256" key="7">
    <source>
        <dbReference type="ARBA" id="ARBA00022989"/>
    </source>
</evidence>
<feature type="transmembrane region" description="Helical" evidence="11">
    <location>
        <begin position="187"/>
        <end position="210"/>
    </location>
</feature>